<dbReference type="Proteomes" id="UP000464178">
    <property type="component" value="Chromosome"/>
</dbReference>
<evidence type="ECO:0000313" key="3">
    <source>
        <dbReference type="Proteomes" id="UP000464178"/>
    </source>
</evidence>
<dbReference type="RefSeq" id="WP_162668456.1">
    <property type="nucleotide sequence ID" value="NZ_LR593886.1"/>
</dbReference>
<dbReference type="AlphaFoldDB" id="A0A6P2CZJ5"/>
<dbReference type="KEGG" id="gms:SOIL9_39280"/>
<reference evidence="2 3" key="1">
    <citation type="submission" date="2019-05" db="EMBL/GenBank/DDBJ databases">
        <authorList>
            <consortium name="Science for Life Laboratories"/>
        </authorList>
    </citation>
    <scope>NUCLEOTIDE SEQUENCE [LARGE SCALE GENOMIC DNA]</scope>
    <source>
        <strain evidence="2">Soil9</strain>
    </source>
</reference>
<protein>
    <recommendedName>
        <fullName evidence="1">Knr4/Smi1-like domain-containing protein</fullName>
    </recommendedName>
</protein>
<accession>A0A6P2CZJ5</accession>
<feature type="domain" description="Knr4/Smi1-like" evidence="1">
    <location>
        <begin position="18"/>
        <end position="130"/>
    </location>
</feature>
<gene>
    <name evidence="2" type="ORF">SOIL9_39280</name>
</gene>
<dbReference type="InterPro" id="IPR018958">
    <property type="entry name" value="Knr4/Smi1-like_dom"/>
</dbReference>
<dbReference type="EMBL" id="LR593886">
    <property type="protein sequence ID" value="VTR93786.1"/>
    <property type="molecule type" value="Genomic_DNA"/>
</dbReference>
<name>A0A6P2CZJ5_9BACT</name>
<dbReference type="SMART" id="SM00860">
    <property type="entry name" value="SMI1_KNR4"/>
    <property type="match status" value="1"/>
</dbReference>
<sequence>MTDFSRLTACPGVTPASGATASEFDTFGAQTGLTIPPQLRRLYEHCNGLVIDGQRGSLRILSLNEVADCVHNSQKLGTSGVWGYFPFTDLNDSNPHCVCCAGPVSGYIVRVNHDDIARIEYRSLGSFLDTICKVLEAPTAELDDGPSLWELPQELHLTTSDRTSDDVETAQRLLAFATTLEEGSTERADAERWAITLFSENEVSEVAQFLDNGDEYQRATALAKLSRITSPQAQSAIQQHRQEVRAFSRQVVDALKSAGLTVAEVHDDCPRLEPGTVWLNVPMFFTDRRSPTIMIDIVKRARELIALNTQGTA</sequence>
<dbReference type="InterPro" id="IPR037883">
    <property type="entry name" value="Knr4/Smi1-like_sf"/>
</dbReference>
<dbReference type="Pfam" id="PF09346">
    <property type="entry name" value="SMI1_KNR4"/>
    <property type="match status" value="1"/>
</dbReference>
<keyword evidence="3" id="KW-1185">Reference proteome</keyword>
<proteinExistence type="predicted"/>
<organism evidence="2 3">
    <name type="scientific">Gemmata massiliana</name>
    <dbReference type="NCBI Taxonomy" id="1210884"/>
    <lineage>
        <taxon>Bacteria</taxon>
        <taxon>Pseudomonadati</taxon>
        <taxon>Planctomycetota</taxon>
        <taxon>Planctomycetia</taxon>
        <taxon>Gemmatales</taxon>
        <taxon>Gemmataceae</taxon>
        <taxon>Gemmata</taxon>
    </lineage>
</organism>
<dbReference type="SUPFAM" id="SSF160631">
    <property type="entry name" value="SMI1/KNR4-like"/>
    <property type="match status" value="1"/>
</dbReference>
<evidence type="ECO:0000313" key="2">
    <source>
        <dbReference type="EMBL" id="VTR93786.1"/>
    </source>
</evidence>
<evidence type="ECO:0000259" key="1">
    <source>
        <dbReference type="SMART" id="SM00860"/>
    </source>
</evidence>